<feature type="compositionally biased region" description="Polar residues" evidence="1">
    <location>
        <begin position="38"/>
        <end position="57"/>
    </location>
</feature>
<dbReference type="GeneID" id="109402579"/>
<feature type="region of interest" description="Disordered" evidence="1">
    <location>
        <begin position="347"/>
        <end position="375"/>
    </location>
</feature>
<evidence type="ECO:0000313" key="2">
    <source>
        <dbReference type="EnsemblMetazoa" id="AALFPA23_016797.P24522"/>
    </source>
</evidence>
<reference evidence="3" key="1">
    <citation type="journal article" date="2015" name="Proc. Natl. Acad. Sci. U.S.A.">
        <title>Genome sequence of the Asian Tiger mosquito, Aedes albopictus, reveals insights into its biology, genetics, and evolution.</title>
        <authorList>
            <person name="Chen X.G."/>
            <person name="Jiang X."/>
            <person name="Gu J."/>
            <person name="Xu M."/>
            <person name="Wu Y."/>
            <person name="Deng Y."/>
            <person name="Zhang C."/>
            <person name="Bonizzoni M."/>
            <person name="Dermauw W."/>
            <person name="Vontas J."/>
            <person name="Armbruster P."/>
            <person name="Huang X."/>
            <person name="Yang Y."/>
            <person name="Zhang H."/>
            <person name="He W."/>
            <person name="Peng H."/>
            <person name="Liu Y."/>
            <person name="Wu K."/>
            <person name="Chen J."/>
            <person name="Lirakis M."/>
            <person name="Topalis P."/>
            <person name="Van Leeuwen T."/>
            <person name="Hall A.B."/>
            <person name="Jiang X."/>
            <person name="Thorpe C."/>
            <person name="Mueller R.L."/>
            <person name="Sun C."/>
            <person name="Waterhouse R.M."/>
            <person name="Yan G."/>
            <person name="Tu Z.J."/>
            <person name="Fang X."/>
            <person name="James A.A."/>
        </authorList>
    </citation>
    <scope>NUCLEOTIDE SEQUENCE [LARGE SCALE GENOMIC DNA]</scope>
    <source>
        <strain evidence="3">Foshan</strain>
    </source>
</reference>
<feature type="region of interest" description="Disordered" evidence="1">
    <location>
        <begin position="38"/>
        <end position="66"/>
    </location>
</feature>
<feature type="compositionally biased region" description="Polar residues" evidence="1">
    <location>
        <begin position="216"/>
        <end position="237"/>
    </location>
</feature>
<organism evidence="2 3">
    <name type="scientific">Aedes albopictus</name>
    <name type="common">Asian tiger mosquito</name>
    <name type="synonym">Stegomyia albopicta</name>
    <dbReference type="NCBI Taxonomy" id="7160"/>
    <lineage>
        <taxon>Eukaryota</taxon>
        <taxon>Metazoa</taxon>
        <taxon>Ecdysozoa</taxon>
        <taxon>Arthropoda</taxon>
        <taxon>Hexapoda</taxon>
        <taxon>Insecta</taxon>
        <taxon>Pterygota</taxon>
        <taxon>Neoptera</taxon>
        <taxon>Endopterygota</taxon>
        <taxon>Diptera</taxon>
        <taxon>Nematocera</taxon>
        <taxon>Culicoidea</taxon>
        <taxon>Culicidae</taxon>
        <taxon>Culicinae</taxon>
        <taxon>Aedini</taxon>
        <taxon>Aedes</taxon>
        <taxon>Stegomyia</taxon>
    </lineage>
</organism>
<evidence type="ECO:0000256" key="1">
    <source>
        <dbReference type="SAM" id="MobiDB-lite"/>
    </source>
</evidence>
<feature type="compositionally biased region" description="Basic and acidic residues" evidence="1">
    <location>
        <begin position="179"/>
        <end position="190"/>
    </location>
</feature>
<feature type="region of interest" description="Disordered" evidence="1">
    <location>
        <begin position="179"/>
        <end position="237"/>
    </location>
</feature>
<proteinExistence type="predicted"/>
<feature type="compositionally biased region" description="Basic and acidic residues" evidence="1">
    <location>
        <begin position="356"/>
        <end position="370"/>
    </location>
</feature>
<feature type="compositionally biased region" description="Basic and acidic residues" evidence="1">
    <location>
        <begin position="201"/>
        <end position="215"/>
    </location>
</feature>
<dbReference type="EnsemblMetazoa" id="AALFPA23_016797.R24522">
    <property type="protein sequence ID" value="AALFPA23_016797.P24522"/>
    <property type="gene ID" value="AALFPA23_016797"/>
</dbReference>
<keyword evidence="3" id="KW-1185">Reference proteome</keyword>
<name>A0ABM1ZB58_AEDAL</name>
<reference evidence="2" key="2">
    <citation type="submission" date="2025-05" db="UniProtKB">
        <authorList>
            <consortium name="EnsemblMetazoa"/>
        </authorList>
    </citation>
    <scope>IDENTIFICATION</scope>
    <source>
        <strain evidence="2">Foshan</strain>
    </source>
</reference>
<protein>
    <submittedName>
        <fullName evidence="2">Uncharacterized protein</fullName>
    </submittedName>
</protein>
<dbReference type="Proteomes" id="UP000069940">
    <property type="component" value="Unassembled WGS sequence"/>
</dbReference>
<dbReference type="RefSeq" id="XP_019530816.3">
    <property type="nucleotide sequence ID" value="XM_019675271.3"/>
</dbReference>
<sequence length="658" mass="73118">MSSEDSFVILGSTFTSSTEGSFQNVSGVSNYGSAINQDETAQASSTPTRCSSNVREPSSSGTSGTRSSLFQAFPSLVHLSIPADAVCELERIMDEHSQMKTSQTQDGKQDGLPRVVPVVECQPSTSKGLTAANVRPGVPAIVITSDTSVSEADDSLFEDTRNTSNPFYYRLTAEELRKRSAVKDGHRQEASLESNPSNVTNREETTSEPRSKDLQRSQSLEEPAQASSTPYSASNNCSVETTNEADLAMNVSESTNLKEHDSLFDVQRELVAILEAGNEKLKHVIATERQAMQTLEQKTARKEMECAKATESIDLEEHHEAIAILQEGNEMLKQVIAAEEQAMQTLEQKTALSPKESYDRKDQNDTRGYQRETNSNLQAEIENLKQVVAASTTPGSVSNISSVEATNEAELTTDPWFSVRNIPQPVKTMEGTDRKERDDNDQREAIARLQAENEKFRQAVAEVKMQAMQTIEQKIALANTLKEIKEAVQTERSASLAVIDELNKRVSDRESIIRNQARLMEHSERKIHEKDKECEDKIKIYLDEVSRLKAELCALKELAVKNRDTIEQQAREIEAKDVLLVTSVDKWKSLTEQVDLMREKINQAAESAPEDVPSSPEGQSTDVVSDIVCPICNEHRQTWTDMKKHIEVCVGADQLDVM</sequence>
<evidence type="ECO:0000313" key="3">
    <source>
        <dbReference type="Proteomes" id="UP000069940"/>
    </source>
</evidence>
<feature type="compositionally biased region" description="Polar residues" evidence="1">
    <location>
        <begin position="191"/>
        <end position="200"/>
    </location>
</feature>
<accession>A0ABM1ZB58</accession>